<dbReference type="GO" id="GO:0016491">
    <property type="term" value="F:oxidoreductase activity"/>
    <property type="evidence" value="ECO:0007669"/>
    <property type="project" value="InterPro"/>
</dbReference>
<dbReference type="EMBL" id="CAJSLV010000068">
    <property type="protein sequence ID" value="CAG6395972.1"/>
    <property type="molecule type" value="Genomic_DNA"/>
</dbReference>
<keyword evidence="4" id="KW-1185">Reference proteome</keyword>
<dbReference type="RefSeq" id="WP_251493609.1">
    <property type="nucleotide sequence ID" value="NZ_CAJSLV010000068.1"/>
</dbReference>
<dbReference type="Gene3D" id="3.90.180.10">
    <property type="entry name" value="Medium-chain alcohol dehydrogenases, catalytic domain"/>
    <property type="match status" value="1"/>
</dbReference>
<dbReference type="InterPro" id="IPR013154">
    <property type="entry name" value="ADH-like_N"/>
</dbReference>
<reference evidence="3" key="1">
    <citation type="submission" date="2021-05" db="EMBL/GenBank/DDBJ databases">
        <authorList>
            <person name="Arsene-Ploetze F."/>
        </authorList>
    </citation>
    <scope>NUCLEOTIDE SEQUENCE</scope>
    <source>
        <strain evidence="3">DSM 42138</strain>
    </source>
</reference>
<dbReference type="PANTHER" id="PTHR44154:SF1">
    <property type="entry name" value="QUINONE OXIDOREDUCTASE"/>
    <property type="match status" value="1"/>
</dbReference>
<dbReference type="PANTHER" id="PTHR44154">
    <property type="entry name" value="QUINONE OXIDOREDUCTASE"/>
    <property type="match status" value="1"/>
</dbReference>
<accession>A0A9W4DY22</accession>
<dbReference type="Proteomes" id="UP001152519">
    <property type="component" value="Unassembled WGS sequence"/>
</dbReference>
<feature type="domain" description="Enoyl reductase (ER)" evidence="2">
    <location>
        <begin position="10"/>
        <end position="321"/>
    </location>
</feature>
<dbReference type="SUPFAM" id="SSF50129">
    <property type="entry name" value="GroES-like"/>
    <property type="match status" value="1"/>
</dbReference>
<dbReference type="InterPro" id="IPR036291">
    <property type="entry name" value="NAD(P)-bd_dom_sf"/>
</dbReference>
<evidence type="ECO:0000313" key="4">
    <source>
        <dbReference type="Proteomes" id="UP001152519"/>
    </source>
</evidence>
<keyword evidence="1" id="KW-0521">NADP</keyword>
<dbReference type="InterPro" id="IPR011032">
    <property type="entry name" value="GroES-like_sf"/>
</dbReference>
<dbReference type="InterPro" id="IPR051603">
    <property type="entry name" value="Zinc-ADH_QOR/CCCR"/>
</dbReference>
<comment type="caution">
    <text evidence="3">The sequence shown here is derived from an EMBL/GenBank/DDBJ whole genome shotgun (WGS) entry which is preliminary data.</text>
</comment>
<name>A0A9W4DY22_9ACTN</name>
<evidence type="ECO:0000256" key="1">
    <source>
        <dbReference type="ARBA" id="ARBA00022857"/>
    </source>
</evidence>
<evidence type="ECO:0000259" key="2">
    <source>
        <dbReference type="SMART" id="SM00829"/>
    </source>
</evidence>
<protein>
    <submittedName>
        <fullName evidence="3">Oxidoreductase</fullName>
    </submittedName>
</protein>
<dbReference type="Pfam" id="PF00107">
    <property type="entry name" value="ADH_zinc_N"/>
    <property type="match status" value="1"/>
</dbReference>
<dbReference type="SMART" id="SM00829">
    <property type="entry name" value="PKS_ER"/>
    <property type="match status" value="1"/>
</dbReference>
<dbReference type="Gene3D" id="3.40.50.720">
    <property type="entry name" value="NAD(P)-binding Rossmann-like Domain"/>
    <property type="match status" value="1"/>
</dbReference>
<dbReference type="InterPro" id="IPR020843">
    <property type="entry name" value="ER"/>
</dbReference>
<gene>
    <name evidence="3" type="ORF">SCOCK_380050</name>
</gene>
<dbReference type="InterPro" id="IPR013149">
    <property type="entry name" value="ADH-like_C"/>
</dbReference>
<organism evidence="3 4">
    <name type="scientific">Actinacidiphila cocklensis</name>
    <dbReference type="NCBI Taxonomy" id="887465"/>
    <lineage>
        <taxon>Bacteria</taxon>
        <taxon>Bacillati</taxon>
        <taxon>Actinomycetota</taxon>
        <taxon>Actinomycetes</taxon>
        <taxon>Kitasatosporales</taxon>
        <taxon>Streptomycetaceae</taxon>
        <taxon>Actinacidiphila</taxon>
    </lineage>
</organism>
<dbReference type="CDD" id="cd08253">
    <property type="entry name" value="zeta_crystallin"/>
    <property type="match status" value="1"/>
</dbReference>
<dbReference type="AlphaFoldDB" id="A0A9W4DY22"/>
<evidence type="ECO:0000313" key="3">
    <source>
        <dbReference type="EMBL" id="CAG6395972.1"/>
    </source>
</evidence>
<dbReference type="SUPFAM" id="SSF51735">
    <property type="entry name" value="NAD(P)-binding Rossmann-fold domains"/>
    <property type="match status" value="1"/>
</dbReference>
<proteinExistence type="predicted"/>
<sequence length="327" mass="33310">MLAAYVEECGRPDAIRFGEVPAPRPGATDVLVDVEVSAVNAVDTMVRSGAFRTPMDFPFVIGRDLVGTVAAAGPGVPGFRPGDRVWCNSLGHGGRQGAAARQAAVPGDRLYRLPEGVDPVDAVAVLHPAATAYLALFTHGRLRVGETVVVAGGGGNVGGALITLAAHAGARVVATAGERDAERCRALGAAEVVDHRGAELAKQLRAACPDGAGLYVDTSGRVDLDLAVGLLAWRGRVVLLAGMGARPALPAGPLYAMDRSVVGFAISHATSAELAEAAATVNRLLATGALRPSATRTLPLSAAAEAHRRLESGGVRGKLVLRVPAAG</sequence>
<dbReference type="Pfam" id="PF08240">
    <property type="entry name" value="ADH_N"/>
    <property type="match status" value="1"/>
</dbReference>